<dbReference type="InParanoid" id="L0PFW9"/>
<dbReference type="EMBL" id="CAKM01000282">
    <property type="protein sequence ID" value="CCJ31263.1"/>
    <property type="molecule type" value="Genomic_DNA"/>
</dbReference>
<accession>L0PFW9</accession>
<evidence type="ECO:0000256" key="3">
    <source>
        <dbReference type="ARBA" id="ARBA00007243"/>
    </source>
</evidence>
<feature type="compositionally biased region" description="Basic and acidic residues" evidence="14">
    <location>
        <begin position="114"/>
        <end position="137"/>
    </location>
</feature>
<dbReference type="FunCoup" id="L0PFW9">
    <property type="interactions" value="521"/>
</dbReference>
<dbReference type="GO" id="GO:0046961">
    <property type="term" value="F:proton-transporting ATPase activity, rotational mechanism"/>
    <property type="evidence" value="ECO:0007669"/>
    <property type="project" value="InterPro"/>
</dbReference>
<keyword evidence="7" id="KW-0677">Repeat</keyword>
<evidence type="ECO:0000256" key="10">
    <source>
        <dbReference type="ARBA" id="ARBA00023187"/>
    </source>
</evidence>
<dbReference type="FunFam" id="3.30.70.330:FF:000039">
    <property type="entry name" value="U1 small nuclear ribonucleoprotein A"/>
    <property type="match status" value="1"/>
</dbReference>
<keyword evidence="11" id="KW-0539">Nucleus</keyword>
<dbReference type="GO" id="GO:0030532">
    <property type="term" value="C:small nuclear ribonucleoprotein complex"/>
    <property type="evidence" value="ECO:0007669"/>
    <property type="project" value="UniProtKB-ARBA"/>
</dbReference>
<keyword evidence="12" id="KW-0687">Ribonucleoprotein</keyword>
<keyword evidence="8 13" id="KW-0694">RNA-binding</keyword>
<comment type="similarity">
    <text evidence="2">Belongs to the V-ATPase D subunit family.</text>
</comment>
<feature type="compositionally biased region" description="Polar residues" evidence="14">
    <location>
        <begin position="139"/>
        <end position="149"/>
    </location>
</feature>
<dbReference type="AlphaFoldDB" id="L0PFW9"/>
<evidence type="ECO:0000256" key="6">
    <source>
        <dbReference type="ARBA" id="ARBA00022728"/>
    </source>
</evidence>
<comment type="subcellular location">
    <subcellularLocation>
        <location evidence="1">Nucleus</location>
    </subcellularLocation>
</comment>
<dbReference type="GO" id="GO:0005681">
    <property type="term" value="C:spliceosomal complex"/>
    <property type="evidence" value="ECO:0007669"/>
    <property type="project" value="UniProtKB-KW"/>
</dbReference>
<evidence type="ECO:0000259" key="15">
    <source>
        <dbReference type="PROSITE" id="PS50102"/>
    </source>
</evidence>
<dbReference type="NCBIfam" id="TIGR00309">
    <property type="entry name" value="V_ATPase_subD"/>
    <property type="match status" value="1"/>
</dbReference>
<evidence type="ECO:0000256" key="1">
    <source>
        <dbReference type="ARBA" id="ARBA00004123"/>
    </source>
</evidence>
<protein>
    <recommendedName>
        <fullName evidence="15">RRM domain-containing protein</fullName>
    </recommendedName>
</protein>
<dbReference type="InterPro" id="IPR002699">
    <property type="entry name" value="V_ATPase_D"/>
</dbReference>
<comment type="caution">
    <text evidence="16">The sequence shown here is derived from an EMBL/GenBank/DDBJ whole genome shotgun (WGS) entry which is preliminary data.</text>
</comment>
<feature type="non-terminal residue" evidence="16">
    <location>
        <position position="367"/>
    </location>
</feature>
<dbReference type="CDD" id="cd12247">
    <property type="entry name" value="RRM2_U1A_like"/>
    <property type="match status" value="1"/>
</dbReference>
<gene>
    <name evidence="16" type="ORF">PNEJI1_000229</name>
</gene>
<evidence type="ECO:0000256" key="12">
    <source>
        <dbReference type="ARBA" id="ARBA00023274"/>
    </source>
</evidence>
<feature type="domain" description="RRM" evidence="15">
    <location>
        <begin position="29"/>
        <end position="108"/>
    </location>
</feature>
<dbReference type="GO" id="GO:0003723">
    <property type="term" value="F:RNA binding"/>
    <property type="evidence" value="ECO:0007669"/>
    <property type="project" value="UniProtKB-UniRule"/>
</dbReference>
<evidence type="ECO:0000256" key="13">
    <source>
        <dbReference type="PROSITE-ProRule" id="PRU00176"/>
    </source>
</evidence>
<dbReference type="GO" id="GO:0008380">
    <property type="term" value="P:RNA splicing"/>
    <property type="evidence" value="ECO:0007669"/>
    <property type="project" value="UniProtKB-KW"/>
</dbReference>
<evidence type="ECO:0000256" key="14">
    <source>
        <dbReference type="SAM" id="MobiDB-lite"/>
    </source>
</evidence>
<dbReference type="Gene3D" id="1.10.287.3240">
    <property type="match status" value="1"/>
</dbReference>
<feature type="domain" description="RRM" evidence="15">
    <location>
        <begin position="175"/>
        <end position="248"/>
    </location>
</feature>
<dbReference type="GO" id="GO:0006397">
    <property type="term" value="P:mRNA processing"/>
    <property type="evidence" value="ECO:0007669"/>
    <property type="project" value="UniProtKB-KW"/>
</dbReference>
<reference evidence="16 17" key="1">
    <citation type="journal article" date="2012" name="MBio">
        <title>De novo assembly of the Pneumocystis jirovecii genome from a single bronchoalveolar lavage fluid specimen from a patient.</title>
        <authorList>
            <person name="Cisse O.H."/>
            <person name="Pagni M."/>
            <person name="Hauser P.M."/>
        </authorList>
    </citation>
    <scope>NUCLEOTIDE SEQUENCE [LARGE SCALE GENOMIC DNA]</scope>
    <source>
        <strain evidence="16 17">SE8</strain>
    </source>
</reference>
<evidence type="ECO:0000256" key="2">
    <source>
        <dbReference type="ARBA" id="ARBA00005850"/>
    </source>
</evidence>
<evidence type="ECO:0000256" key="9">
    <source>
        <dbReference type="ARBA" id="ARBA00023065"/>
    </source>
</evidence>
<dbReference type="VEuPathDB" id="FungiDB:PNEJI1_000229"/>
<evidence type="ECO:0000256" key="11">
    <source>
        <dbReference type="ARBA" id="ARBA00023242"/>
    </source>
</evidence>
<evidence type="ECO:0000256" key="4">
    <source>
        <dbReference type="ARBA" id="ARBA00022448"/>
    </source>
</evidence>
<dbReference type="Proteomes" id="UP000010422">
    <property type="component" value="Unassembled WGS sequence"/>
</dbReference>
<dbReference type="SMART" id="SM00360">
    <property type="entry name" value="RRM"/>
    <property type="match status" value="2"/>
</dbReference>
<dbReference type="SUPFAM" id="SSF54928">
    <property type="entry name" value="RNA-binding domain, RBD"/>
    <property type="match status" value="1"/>
</dbReference>
<keyword evidence="4" id="KW-0813">Transport</keyword>
<dbReference type="PROSITE" id="PS50102">
    <property type="entry name" value="RRM"/>
    <property type="match status" value="2"/>
</dbReference>
<keyword evidence="10" id="KW-0508">mRNA splicing</keyword>
<proteinExistence type="inferred from homology"/>
<organism evidence="17">
    <name type="scientific">Pneumocystis jirovecii</name>
    <name type="common">Human pneumocystis pneumonia agent</name>
    <dbReference type="NCBI Taxonomy" id="42068"/>
    <lineage>
        <taxon>Eukaryota</taxon>
        <taxon>Fungi</taxon>
        <taxon>Dikarya</taxon>
        <taxon>Ascomycota</taxon>
        <taxon>Taphrinomycotina</taxon>
        <taxon>Pneumocystomycetes</taxon>
        <taxon>Pneumocystaceae</taxon>
        <taxon>Pneumocystis</taxon>
    </lineage>
</organism>
<dbReference type="Gene3D" id="3.30.70.330">
    <property type="match status" value="2"/>
</dbReference>
<feature type="region of interest" description="Disordered" evidence="14">
    <location>
        <begin position="114"/>
        <end position="170"/>
    </location>
</feature>
<evidence type="ECO:0000313" key="16">
    <source>
        <dbReference type="EMBL" id="CCJ31263.1"/>
    </source>
</evidence>
<dbReference type="FunFam" id="3.30.70.330:FF:000029">
    <property type="entry name" value="U2 small nuclear ribonucleoprotein B"/>
    <property type="match status" value="1"/>
</dbReference>
<dbReference type="InterPro" id="IPR035979">
    <property type="entry name" value="RBD_domain_sf"/>
</dbReference>
<comment type="similarity">
    <text evidence="3">Belongs to the RRM U1 A/B'' family.</text>
</comment>
<dbReference type="PANTHER" id="PTHR11671">
    <property type="entry name" value="V-TYPE ATP SYNTHASE SUBUNIT D"/>
    <property type="match status" value="1"/>
</dbReference>
<dbReference type="CDD" id="cd12246">
    <property type="entry name" value="RRM1_U1A_like"/>
    <property type="match status" value="1"/>
</dbReference>
<evidence type="ECO:0000256" key="8">
    <source>
        <dbReference type="ARBA" id="ARBA00022884"/>
    </source>
</evidence>
<dbReference type="STRING" id="1209962.L0PFW9"/>
<keyword evidence="9" id="KW-0406">Ion transport</keyword>
<evidence type="ECO:0000313" key="17">
    <source>
        <dbReference type="Proteomes" id="UP000010422"/>
    </source>
</evidence>
<name>L0PFW9_PNEJI</name>
<dbReference type="Pfam" id="PF01813">
    <property type="entry name" value="ATP-synt_D"/>
    <property type="match status" value="1"/>
</dbReference>
<sequence>MEHESEPPLPKNKKTPVIPTELSVLPPSETIYIRNLSEKVKIDILKKSLEAVFSSYGTILDIIAHKNIRMRGQAFVVFDSIDSAQKAIADVQAFTLFDKPMVLQYSKTKSDATVKRLGTHEEFEEHKKRRLEKKEQLKSTQPKTKQINASTTKKNTSKKTQKQNTIPDEHLPPHKILFLQKLPENITAEVLSAVFNRFSGFKEVRMVPGRPGIAFVEYETNDDAVIAKHGTVGMALGGTVISLKGATTGHSLLKRKSEALTKQFRTIIKSIDDTKMEMGRTMQLAAFSLAEMSYVTGDEVKYQILESARTSSCRLKTKHENISGVFLPVYECVINNENGLYSFTLYYTRLKHRLDHRLIGLGKGGQQ</sequence>
<dbReference type="InterPro" id="IPR012677">
    <property type="entry name" value="Nucleotide-bd_a/b_plait_sf"/>
</dbReference>
<evidence type="ECO:0000256" key="5">
    <source>
        <dbReference type="ARBA" id="ARBA00022664"/>
    </source>
</evidence>
<dbReference type="Pfam" id="PF00076">
    <property type="entry name" value="RRM_1"/>
    <property type="match status" value="2"/>
</dbReference>
<evidence type="ECO:0000256" key="7">
    <source>
        <dbReference type="ARBA" id="ARBA00022737"/>
    </source>
</evidence>
<dbReference type="InterPro" id="IPR000504">
    <property type="entry name" value="RRM_dom"/>
</dbReference>
<keyword evidence="6" id="KW-0747">Spliceosome</keyword>
<keyword evidence="5" id="KW-0507">mRNA processing</keyword>